<gene>
    <name evidence="2" type="ORF">GZ22_08360</name>
</gene>
<dbReference type="KEGG" id="tap:GZ22_08360"/>
<dbReference type="OrthoDB" id="2080803at2"/>
<keyword evidence="1" id="KW-0802">TPR repeat</keyword>
<protein>
    <submittedName>
        <fullName evidence="2">Uncharacterized protein</fullName>
    </submittedName>
</protein>
<dbReference type="SMART" id="SM00028">
    <property type="entry name" value="TPR"/>
    <property type="match status" value="8"/>
</dbReference>
<evidence type="ECO:0000256" key="1">
    <source>
        <dbReference type="PROSITE-ProRule" id="PRU00339"/>
    </source>
</evidence>
<dbReference type="Pfam" id="PF25058">
    <property type="entry name" value="ARM_TT21"/>
    <property type="match status" value="1"/>
</dbReference>
<dbReference type="AlphaFoldDB" id="A0A075LIZ0"/>
<sequence length="417" mass="48584">MEEIRKAITHMENDQPQEAVDTLEAYLPGANEEEKFTIAELYMQWGMHEEAKAVLLQLEQMFPDEMELKMMLAELFIDLNEDQEAIDKLDQIVEDEDYFVPAQMQLADLYEAQGLFEVAEQKLLAAKRFDPSEPVIDLALGELALSTASYLKAITYYEKVYEKQTVMGDIDIALRLAEAYAATGEFEKALTYYQETDVDDVEQLFSFGFTAFKLSRYDIAISTWEKLLKEEADYLSVYEYLAKAYEEEGLMEKAFETAEKGLALDEYNQKLYFTAGRLARQLGKNDRSYFLIRHAIALDPGYKEAILYLIENFKLDEDHEAIIELLTHILETDEEDAAYRWELARAYNETETFDEALKAYREAYTNFKDDSDFLKEYGYFLLEEGRMQEAVEILKEYLRLEPSDIEVEENINRLLSQ</sequence>
<dbReference type="HOGENOM" id="CLU_032389_1_0_9"/>
<evidence type="ECO:0000313" key="2">
    <source>
        <dbReference type="EMBL" id="AIF66645.1"/>
    </source>
</evidence>
<dbReference type="RefSeq" id="WP_038560886.1">
    <property type="nucleotide sequence ID" value="NZ_CP008876.1"/>
</dbReference>
<dbReference type="PANTHER" id="PTHR12558:SF13">
    <property type="entry name" value="CELL DIVISION CYCLE PROTEIN 27 HOMOLOG"/>
    <property type="match status" value="1"/>
</dbReference>
<dbReference type="Pfam" id="PF13429">
    <property type="entry name" value="TPR_15"/>
    <property type="match status" value="1"/>
</dbReference>
<dbReference type="EMBL" id="CP008876">
    <property type="protein sequence ID" value="AIF66645.1"/>
    <property type="molecule type" value="Genomic_DNA"/>
</dbReference>
<feature type="repeat" description="TPR" evidence="1">
    <location>
        <begin position="235"/>
        <end position="268"/>
    </location>
</feature>
<evidence type="ECO:0000313" key="3">
    <source>
        <dbReference type="Proteomes" id="UP000027980"/>
    </source>
</evidence>
<name>A0A075LIZ0_9BACI</name>
<dbReference type="InterPro" id="IPR019734">
    <property type="entry name" value="TPR_rpt"/>
</dbReference>
<dbReference type="GeneID" id="34220877"/>
<organism evidence="2 3">
    <name type="scientific">Terribacillus saccharophilus</name>
    <dbReference type="NCBI Taxonomy" id="361277"/>
    <lineage>
        <taxon>Bacteria</taxon>
        <taxon>Bacillati</taxon>
        <taxon>Bacillota</taxon>
        <taxon>Bacilli</taxon>
        <taxon>Bacillales</taxon>
        <taxon>Bacillaceae</taxon>
        <taxon>Terribacillus</taxon>
    </lineage>
</organism>
<feature type="repeat" description="TPR" evidence="1">
    <location>
        <begin position="371"/>
        <end position="404"/>
    </location>
</feature>
<dbReference type="Proteomes" id="UP000027980">
    <property type="component" value="Chromosome"/>
</dbReference>
<dbReference type="PANTHER" id="PTHR12558">
    <property type="entry name" value="CELL DIVISION CYCLE 16,23,27"/>
    <property type="match status" value="1"/>
</dbReference>
<dbReference type="SUPFAM" id="SSF48452">
    <property type="entry name" value="TPR-like"/>
    <property type="match status" value="2"/>
</dbReference>
<reference evidence="2 3" key="1">
    <citation type="submission" date="2014-07" db="EMBL/GenBank/DDBJ databases">
        <title>Complete genome sequence of a moderately halophilic bacterium Terribacillus aidingensis MP602, isolated from Cryptomeria fortunei in Tianmu mountain in China.</title>
        <authorList>
            <person name="Wang Y."/>
            <person name="Lu P."/>
            <person name="Zhang L."/>
        </authorList>
    </citation>
    <scope>NUCLEOTIDE SEQUENCE [LARGE SCALE GENOMIC DNA]</scope>
    <source>
        <strain evidence="2 3">MP602</strain>
    </source>
</reference>
<accession>A0A075LIZ0</accession>
<proteinExistence type="predicted"/>
<dbReference type="InterPro" id="IPR011990">
    <property type="entry name" value="TPR-like_helical_dom_sf"/>
</dbReference>
<dbReference type="PROSITE" id="PS50005">
    <property type="entry name" value="TPR"/>
    <property type="match status" value="2"/>
</dbReference>
<dbReference type="Gene3D" id="1.25.40.10">
    <property type="entry name" value="Tetratricopeptide repeat domain"/>
    <property type="match status" value="3"/>
</dbReference>